<comment type="caution">
    <text evidence="2">The sequence shown here is derived from an EMBL/GenBank/DDBJ whole genome shotgun (WGS) entry which is preliminary data.</text>
</comment>
<reference evidence="2" key="1">
    <citation type="submission" date="2013-08" db="EMBL/GenBank/DDBJ databases">
        <authorList>
            <person name="Mendez C."/>
            <person name="Richter M."/>
            <person name="Ferrer M."/>
            <person name="Sanchez J."/>
        </authorList>
    </citation>
    <scope>NUCLEOTIDE SEQUENCE</scope>
</reference>
<feature type="non-terminal residue" evidence="2">
    <location>
        <position position="1"/>
    </location>
</feature>
<keyword evidence="1" id="KW-1133">Transmembrane helix</keyword>
<keyword evidence="1" id="KW-0812">Transmembrane</keyword>
<gene>
    <name evidence="2" type="ORF">B2A_04858</name>
</gene>
<feature type="transmembrane region" description="Helical" evidence="1">
    <location>
        <begin position="152"/>
        <end position="175"/>
    </location>
</feature>
<sequence>DPHLALAPTNPLSRVSPAHRAATCRGCHSGASRNLAGFDPHPRPADPRRSALLTWTHYFMVALLAGVFGFFGLHTLLWLQRSFVGRLRGELPALRHFGGPHIVRFTAVDRLTHLIVILSFMLLALTGLALMHPASGWARAITGFFGGVHTMVIVHVVNGGITFGYFFFHLCYLGYRALVKKQRYRLLGVDSLVPTWTDIKDVWQN</sequence>
<dbReference type="AlphaFoldDB" id="T1A9G8"/>
<feature type="transmembrane region" description="Helical" evidence="1">
    <location>
        <begin position="111"/>
        <end position="132"/>
    </location>
</feature>
<keyword evidence="1" id="KW-0472">Membrane</keyword>
<feature type="non-terminal residue" evidence="2">
    <location>
        <position position="205"/>
    </location>
</feature>
<dbReference type="Gene3D" id="1.20.950.20">
    <property type="entry name" value="Transmembrane di-heme cytochromes, Chain C"/>
    <property type="match status" value="1"/>
</dbReference>
<evidence type="ECO:0000313" key="2">
    <source>
        <dbReference type="EMBL" id="EQD57326.1"/>
    </source>
</evidence>
<dbReference type="EMBL" id="AUZZ01003306">
    <property type="protein sequence ID" value="EQD57326.1"/>
    <property type="molecule type" value="Genomic_DNA"/>
</dbReference>
<feature type="transmembrane region" description="Helical" evidence="1">
    <location>
        <begin position="58"/>
        <end position="79"/>
    </location>
</feature>
<proteinExistence type="predicted"/>
<dbReference type="InterPro" id="IPR036280">
    <property type="entry name" value="Multihaem_cyt_sf"/>
</dbReference>
<name>T1A9G8_9ZZZZ</name>
<protein>
    <submittedName>
        <fullName evidence="2">Cytochrome c family protein</fullName>
    </submittedName>
</protein>
<organism evidence="2">
    <name type="scientific">mine drainage metagenome</name>
    <dbReference type="NCBI Taxonomy" id="410659"/>
    <lineage>
        <taxon>unclassified sequences</taxon>
        <taxon>metagenomes</taxon>
        <taxon>ecological metagenomes</taxon>
    </lineage>
</organism>
<accession>T1A9G8</accession>
<reference evidence="2" key="2">
    <citation type="journal article" date="2014" name="ISME J.">
        <title>Microbial stratification in low pH oxic and suboxic macroscopic growths along an acid mine drainage.</title>
        <authorList>
            <person name="Mendez-Garcia C."/>
            <person name="Mesa V."/>
            <person name="Sprenger R.R."/>
            <person name="Richter M."/>
            <person name="Diez M.S."/>
            <person name="Solano J."/>
            <person name="Bargiela R."/>
            <person name="Golyshina O.V."/>
            <person name="Manteca A."/>
            <person name="Ramos J.L."/>
            <person name="Gallego J.R."/>
            <person name="Llorente I."/>
            <person name="Martins Dos Santos V.A."/>
            <person name="Jensen O.N."/>
            <person name="Pelaez A.I."/>
            <person name="Sanchez J."/>
            <person name="Ferrer M."/>
        </authorList>
    </citation>
    <scope>NUCLEOTIDE SEQUENCE</scope>
</reference>
<evidence type="ECO:0000256" key="1">
    <source>
        <dbReference type="SAM" id="Phobius"/>
    </source>
</evidence>
<dbReference type="SUPFAM" id="SSF48695">
    <property type="entry name" value="Multiheme cytochromes"/>
    <property type="match status" value="1"/>
</dbReference>